<gene>
    <name evidence="2" type="ORF">RJT34_19448</name>
</gene>
<proteinExistence type="predicted"/>
<dbReference type="Proteomes" id="UP001359559">
    <property type="component" value="Unassembled WGS sequence"/>
</dbReference>
<reference evidence="2 3" key="1">
    <citation type="submission" date="2024-01" db="EMBL/GenBank/DDBJ databases">
        <title>The genomes of 5 underutilized Papilionoideae crops provide insights into root nodulation and disease resistance.</title>
        <authorList>
            <person name="Yuan L."/>
        </authorList>
    </citation>
    <scope>NUCLEOTIDE SEQUENCE [LARGE SCALE GENOMIC DNA]</scope>
    <source>
        <strain evidence="2">LY-2023</strain>
        <tissue evidence="2">Leaf</tissue>
    </source>
</reference>
<name>A0AAN9IR14_CLITE</name>
<keyword evidence="3" id="KW-1185">Reference proteome</keyword>
<sequence length="248" mass="27821">MLFQKKWHKPSCEPEDSNVSTFEKAPSGASVDAENFDDDNHLHLPARLNHIHSPEHGGSTEAALGFVDQYLSSHKEDFFLEIHCRKTTREKSPHVMSSRRPLNLAKKIKTRTQNEEKEHFKWVDIEQNDNKAGMFGKTIEASSHFGRYKQTYVRRRRKNGGHLQSQRNGNSSNRCAENLGQGPQMVTENNNSLKELDVQSSAGRDVNAHSSATHIEDMSGIGLDTQIAAEAMEALASMPPSGLHFNDT</sequence>
<evidence type="ECO:0000256" key="1">
    <source>
        <dbReference type="SAM" id="MobiDB-lite"/>
    </source>
</evidence>
<dbReference type="AlphaFoldDB" id="A0AAN9IR14"/>
<evidence type="ECO:0000313" key="3">
    <source>
        <dbReference type="Proteomes" id="UP001359559"/>
    </source>
</evidence>
<accession>A0AAN9IR14</accession>
<comment type="caution">
    <text evidence="2">The sequence shown here is derived from an EMBL/GenBank/DDBJ whole genome shotgun (WGS) entry which is preliminary data.</text>
</comment>
<feature type="compositionally biased region" description="Polar residues" evidence="1">
    <location>
        <begin position="162"/>
        <end position="175"/>
    </location>
</feature>
<protein>
    <submittedName>
        <fullName evidence="2">Uncharacterized protein</fullName>
    </submittedName>
</protein>
<feature type="region of interest" description="Disordered" evidence="1">
    <location>
        <begin position="157"/>
        <end position="187"/>
    </location>
</feature>
<evidence type="ECO:0000313" key="2">
    <source>
        <dbReference type="EMBL" id="KAK7284697.1"/>
    </source>
</evidence>
<dbReference type="EMBL" id="JAYKXN010000005">
    <property type="protein sequence ID" value="KAK7284697.1"/>
    <property type="molecule type" value="Genomic_DNA"/>
</dbReference>
<organism evidence="2 3">
    <name type="scientific">Clitoria ternatea</name>
    <name type="common">Butterfly pea</name>
    <dbReference type="NCBI Taxonomy" id="43366"/>
    <lineage>
        <taxon>Eukaryota</taxon>
        <taxon>Viridiplantae</taxon>
        <taxon>Streptophyta</taxon>
        <taxon>Embryophyta</taxon>
        <taxon>Tracheophyta</taxon>
        <taxon>Spermatophyta</taxon>
        <taxon>Magnoliopsida</taxon>
        <taxon>eudicotyledons</taxon>
        <taxon>Gunneridae</taxon>
        <taxon>Pentapetalae</taxon>
        <taxon>rosids</taxon>
        <taxon>fabids</taxon>
        <taxon>Fabales</taxon>
        <taxon>Fabaceae</taxon>
        <taxon>Papilionoideae</taxon>
        <taxon>50 kb inversion clade</taxon>
        <taxon>NPAAA clade</taxon>
        <taxon>indigoferoid/millettioid clade</taxon>
        <taxon>Phaseoleae</taxon>
        <taxon>Clitoria</taxon>
    </lineage>
</organism>
<feature type="region of interest" description="Disordered" evidence="1">
    <location>
        <begin position="1"/>
        <end position="40"/>
    </location>
</feature>